<protein>
    <submittedName>
        <fullName evidence="2">Uncharacterized protein</fullName>
    </submittedName>
</protein>
<keyword evidence="1" id="KW-1133">Transmembrane helix</keyword>
<organism evidence="2 3">
    <name type="scientific">Phytophthora kernoviae</name>
    <dbReference type="NCBI Taxonomy" id="325452"/>
    <lineage>
        <taxon>Eukaryota</taxon>
        <taxon>Sar</taxon>
        <taxon>Stramenopiles</taxon>
        <taxon>Oomycota</taxon>
        <taxon>Peronosporomycetes</taxon>
        <taxon>Peronosporales</taxon>
        <taxon>Peronosporaceae</taxon>
        <taxon>Phytophthora</taxon>
    </lineage>
</organism>
<name>A0A921S9Z6_9STRA</name>
<dbReference type="PANTHER" id="PTHR35527">
    <property type="entry name" value="CHOLOYLGLYCINE HYDROLASE"/>
    <property type="match status" value="1"/>
</dbReference>
<dbReference type="InterPro" id="IPR052193">
    <property type="entry name" value="Peptidase_C59"/>
</dbReference>
<comment type="caution">
    <text evidence="2">The sequence shown here is derived from an EMBL/GenBank/DDBJ whole genome shotgun (WGS) entry which is preliminary data.</text>
</comment>
<feature type="transmembrane region" description="Helical" evidence="1">
    <location>
        <begin position="240"/>
        <end position="260"/>
    </location>
</feature>
<dbReference type="PANTHER" id="PTHR35527:SF2">
    <property type="entry name" value="HYDROLASE"/>
    <property type="match status" value="1"/>
</dbReference>
<gene>
    <name evidence="2" type="ORF">JM18_009122</name>
</gene>
<keyword evidence="1" id="KW-0812">Transmembrane</keyword>
<dbReference type="Gene3D" id="3.60.60.10">
    <property type="entry name" value="Penicillin V Acylase, Chain A"/>
    <property type="match status" value="2"/>
</dbReference>
<keyword evidence="1" id="KW-0472">Membrane</keyword>
<dbReference type="EMBL" id="JPWU03000681">
    <property type="protein sequence ID" value="KAG2508701.1"/>
    <property type="molecule type" value="Genomic_DNA"/>
</dbReference>
<sequence length="280" mass="31448">MDFEADLDSVLEVIPRAWLYLLATKYPSPENYRELFNETKPIVTSLCSFILGNFDTVDEVKRGLKEIQVAGIDGQVVKEGYSAPTVHASYAEATEEQREVSNALHLLNTVVRPPMGEATQWSIVRDHKRRMLYIRSTANQLLRRVSLDMVDWANPHARRLIPVSYGIWLMDSTIPLLDDHNTMRTKDLPSRSEIEAVISKAGDPSVAFPRANTNIQGELPIVSTMEMEQASQIDNLSPTWVFVVGSVAGGMLTALFSVGWKMIITECVRRQHGYQSIADI</sequence>
<dbReference type="AlphaFoldDB" id="A0A921S9Z6"/>
<evidence type="ECO:0000256" key="1">
    <source>
        <dbReference type="SAM" id="Phobius"/>
    </source>
</evidence>
<dbReference type="InterPro" id="IPR029055">
    <property type="entry name" value="Ntn_hydrolases_N"/>
</dbReference>
<reference evidence="2" key="1">
    <citation type="journal article" date="2015" name="Genom Data">
        <title>Genome sequences of six Phytophthora species associated with forests in New Zealand.</title>
        <authorList>
            <person name="Studholme D.J."/>
            <person name="McDougal R.L."/>
            <person name="Sambles C."/>
            <person name="Hansen E."/>
            <person name="Hardy G."/>
            <person name="Grant M."/>
            <person name="Ganley R.J."/>
            <person name="Williams N.M."/>
        </authorList>
    </citation>
    <scope>NUCLEOTIDE SEQUENCE</scope>
    <source>
        <strain evidence="2">NZFS 3630</strain>
    </source>
</reference>
<dbReference type="SUPFAM" id="SSF56235">
    <property type="entry name" value="N-terminal nucleophile aminohydrolases (Ntn hydrolases)"/>
    <property type="match status" value="1"/>
</dbReference>
<evidence type="ECO:0000313" key="3">
    <source>
        <dbReference type="Proteomes" id="UP000792063"/>
    </source>
</evidence>
<accession>A0A921S9Z6</accession>
<evidence type="ECO:0000313" key="2">
    <source>
        <dbReference type="EMBL" id="KAG2508701.1"/>
    </source>
</evidence>
<dbReference type="Proteomes" id="UP000792063">
    <property type="component" value="Unassembled WGS sequence"/>
</dbReference>
<proteinExistence type="predicted"/>
<reference evidence="2" key="2">
    <citation type="submission" date="2020-06" db="EMBL/GenBank/DDBJ databases">
        <authorList>
            <person name="Studholme D.J."/>
        </authorList>
    </citation>
    <scope>NUCLEOTIDE SEQUENCE</scope>
    <source>
        <strain evidence="2">NZFS 3630</strain>
    </source>
</reference>